<proteinExistence type="predicted"/>
<feature type="domain" description="Cupin type-2" evidence="1">
    <location>
        <begin position="45"/>
        <end position="107"/>
    </location>
</feature>
<reference evidence="2 3" key="1">
    <citation type="submission" date="2019-10" db="EMBL/GenBank/DDBJ databases">
        <authorList>
            <person name="Wolf R A."/>
        </authorList>
    </citation>
    <scope>NUCLEOTIDE SEQUENCE [LARGE SCALE GENOMIC DNA]</scope>
    <source>
        <strain evidence="2">Collinsella_aerofaciens_MC2</strain>
    </source>
</reference>
<evidence type="ECO:0000259" key="1">
    <source>
        <dbReference type="Pfam" id="PF07883"/>
    </source>
</evidence>
<evidence type="ECO:0000313" key="2">
    <source>
        <dbReference type="EMBL" id="VWL95549.1"/>
    </source>
</evidence>
<sequence length="112" mass="11557">MAELIKNIEKETVFKLAEQVKLEGGKVNSLTLAQTPATKITVFAIDADEGMSSHAAPGDALITVLEGTGEITVNGVPHQLGAGESIVMPAGAPHAVRGITPFKMLLVVVLAA</sequence>
<keyword evidence="3" id="KW-1185">Reference proteome</keyword>
<dbReference type="EMBL" id="CABWIE010000019">
    <property type="protein sequence ID" value="VWL95549.1"/>
    <property type="molecule type" value="Genomic_DNA"/>
</dbReference>
<dbReference type="PANTHER" id="PTHR37694">
    <property type="entry name" value="SLR8022 PROTEIN"/>
    <property type="match status" value="1"/>
</dbReference>
<dbReference type="AlphaFoldDB" id="A0A5K1J173"/>
<dbReference type="Proteomes" id="UP000361836">
    <property type="component" value="Unassembled WGS sequence"/>
</dbReference>
<organism evidence="2 3">
    <name type="scientific">Collinsella aerofaciens</name>
    <dbReference type="NCBI Taxonomy" id="74426"/>
    <lineage>
        <taxon>Bacteria</taxon>
        <taxon>Bacillati</taxon>
        <taxon>Actinomycetota</taxon>
        <taxon>Coriobacteriia</taxon>
        <taxon>Coriobacteriales</taxon>
        <taxon>Coriobacteriaceae</taxon>
        <taxon>Collinsella</taxon>
    </lineage>
</organism>
<dbReference type="InterPro" id="IPR014710">
    <property type="entry name" value="RmlC-like_jellyroll"/>
</dbReference>
<dbReference type="InterPro" id="IPR011051">
    <property type="entry name" value="RmlC_Cupin_sf"/>
</dbReference>
<dbReference type="SUPFAM" id="SSF51182">
    <property type="entry name" value="RmlC-like cupins"/>
    <property type="match status" value="1"/>
</dbReference>
<evidence type="ECO:0000313" key="3">
    <source>
        <dbReference type="Proteomes" id="UP000361836"/>
    </source>
</evidence>
<dbReference type="RefSeq" id="WP_152069314.1">
    <property type="nucleotide sequence ID" value="NZ_CAAKNU010000062.1"/>
</dbReference>
<dbReference type="InterPro" id="IPR013096">
    <property type="entry name" value="Cupin_2"/>
</dbReference>
<dbReference type="Pfam" id="PF07883">
    <property type="entry name" value="Cupin_2"/>
    <property type="match status" value="1"/>
</dbReference>
<accession>A0A5K1J173</accession>
<dbReference type="Gene3D" id="2.60.120.10">
    <property type="entry name" value="Jelly Rolls"/>
    <property type="match status" value="1"/>
</dbReference>
<dbReference type="PANTHER" id="PTHR37694:SF1">
    <property type="entry name" value="SLR8022 PROTEIN"/>
    <property type="match status" value="1"/>
</dbReference>
<dbReference type="CDD" id="cd02230">
    <property type="entry name" value="cupin_HP0902-like"/>
    <property type="match status" value="1"/>
</dbReference>
<protein>
    <submittedName>
        <fullName evidence="2">Cupin domain protein</fullName>
    </submittedName>
</protein>
<name>A0A5K1J173_9ACTN</name>
<gene>
    <name evidence="2" type="ORF">KCJAJFAP_00214</name>
</gene>